<organism evidence="3 4">
    <name type="scientific">Rotaria magnacalcarata</name>
    <dbReference type="NCBI Taxonomy" id="392030"/>
    <lineage>
        <taxon>Eukaryota</taxon>
        <taxon>Metazoa</taxon>
        <taxon>Spiralia</taxon>
        <taxon>Gnathifera</taxon>
        <taxon>Rotifera</taxon>
        <taxon>Eurotatoria</taxon>
        <taxon>Bdelloidea</taxon>
        <taxon>Philodinida</taxon>
        <taxon>Philodinidae</taxon>
        <taxon>Rotaria</taxon>
    </lineage>
</organism>
<reference evidence="3" key="1">
    <citation type="submission" date="2021-02" db="EMBL/GenBank/DDBJ databases">
        <authorList>
            <person name="Nowell W R."/>
        </authorList>
    </citation>
    <scope>NUCLEOTIDE SEQUENCE</scope>
</reference>
<dbReference type="SUPFAM" id="SSF101898">
    <property type="entry name" value="NHL repeat"/>
    <property type="match status" value="1"/>
</dbReference>
<dbReference type="InterPro" id="IPR001258">
    <property type="entry name" value="NHL_repeat"/>
</dbReference>
<gene>
    <name evidence="3" type="ORF">GIL414_LOCUS47699</name>
</gene>
<comment type="caution">
    <text evidence="3">The sequence shown here is derived from an EMBL/GenBank/DDBJ whole genome shotgun (WGS) entry which is preliminary data.</text>
</comment>
<sequence>MNQFSQPASLFVDRQQTVYVSDKENHRIMKWEKGATEGVVVAGNNGNGNSLQQLSYPGGV</sequence>
<accession>A0A8S3BAL8</accession>
<dbReference type="PROSITE" id="PS51125">
    <property type="entry name" value="NHL"/>
    <property type="match status" value="1"/>
</dbReference>
<feature type="repeat" description="NHL" evidence="2">
    <location>
        <begin position="1"/>
        <end position="34"/>
    </location>
</feature>
<proteinExistence type="predicted"/>
<dbReference type="Proteomes" id="UP000681720">
    <property type="component" value="Unassembled WGS sequence"/>
</dbReference>
<dbReference type="Pfam" id="PF01436">
    <property type="entry name" value="NHL"/>
    <property type="match status" value="1"/>
</dbReference>
<evidence type="ECO:0000313" key="3">
    <source>
        <dbReference type="EMBL" id="CAF4813857.1"/>
    </source>
</evidence>
<dbReference type="Gene3D" id="2.120.10.30">
    <property type="entry name" value="TolB, C-terminal domain"/>
    <property type="match status" value="1"/>
</dbReference>
<keyword evidence="1" id="KW-0677">Repeat</keyword>
<feature type="non-terminal residue" evidence="3">
    <location>
        <position position="60"/>
    </location>
</feature>
<name>A0A8S3BAL8_9BILA</name>
<dbReference type="InterPro" id="IPR011042">
    <property type="entry name" value="6-blade_b-propeller_TolB-like"/>
</dbReference>
<dbReference type="AlphaFoldDB" id="A0A8S3BAL8"/>
<dbReference type="EMBL" id="CAJOBJ010152854">
    <property type="protein sequence ID" value="CAF4813857.1"/>
    <property type="molecule type" value="Genomic_DNA"/>
</dbReference>
<protein>
    <submittedName>
        <fullName evidence="3">Uncharacterized protein</fullName>
    </submittedName>
</protein>
<evidence type="ECO:0000256" key="1">
    <source>
        <dbReference type="ARBA" id="ARBA00022737"/>
    </source>
</evidence>
<evidence type="ECO:0000313" key="4">
    <source>
        <dbReference type="Proteomes" id="UP000681720"/>
    </source>
</evidence>
<evidence type="ECO:0000256" key="2">
    <source>
        <dbReference type="PROSITE-ProRule" id="PRU00504"/>
    </source>
</evidence>